<dbReference type="AlphaFoldDB" id="A0A2T3ZWJ9"/>
<reference evidence="3 4" key="1">
    <citation type="submission" date="2016-07" db="EMBL/GenBank/DDBJ databases">
        <title>Multiple horizontal gene transfer events from other fungi enriched the ability of initially mycotrophic Trichoderma (Ascomycota) to feed on dead plant biomass.</title>
        <authorList>
            <consortium name="DOE Joint Genome Institute"/>
            <person name="Aerts A."/>
            <person name="Atanasova L."/>
            <person name="Chenthamara K."/>
            <person name="Zhang J."/>
            <person name="Grujic M."/>
            <person name="Henrissat B."/>
            <person name="Kuo A."/>
            <person name="Salamov A."/>
            <person name="Lipzen A."/>
            <person name="Labutti K."/>
            <person name="Barry K."/>
            <person name="Miao Y."/>
            <person name="Rahimi M.J."/>
            <person name="Shen Q."/>
            <person name="Grigoriev I.V."/>
            <person name="Kubicek C.P."/>
            <person name="Druzhinina I.S."/>
        </authorList>
    </citation>
    <scope>NUCLEOTIDE SEQUENCE [LARGE SCALE GENOMIC DNA]</scope>
    <source>
        <strain evidence="3 4">CBS 226.95</strain>
    </source>
</reference>
<evidence type="ECO:0000256" key="1">
    <source>
        <dbReference type="SAM" id="MobiDB-lite"/>
    </source>
</evidence>
<evidence type="ECO:0008006" key="5">
    <source>
        <dbReference type="Google" id="ProtNLM"/>
    </source>
</evidence>
<dbReference type="EMBL" id="KZ679694">
    <property type="protein sequence ID" value="PTB49187.1"/>
    <property type="molecule type" value="Genomic_DNA"/>
</dbReference>
<sequence length="144" mass="16195">MQHATRNTQHPFRWRFLFFFFFPFSFARHAGCLSVIRTASRANQIKANQLSRARAHRGNACFWSLCNNRPPLPSTFSTLPPPSHRSSSESSKCISVTLWMYGVQCSTGTDCTRAGLKGEGGVGPGPEPERHMLETRPELETHTD</sequence>
<proteinExistence type="predicted"/>
<evidence type="ECO:0000313" key="3">
    <source>
        <dbReference type="EMBL" id="PTB49187.1"/>
    </source>
</evidence>
<feature type="signal peptide" evidence="2">
    <location>
        <begin position="1"/>
        <end position="27"/>
    </location>
</feature>
<name>A0A2T3ZWJ9_TRIHA</name>
<organism evidence="3 4">
    <name type="scientific">Trichoderma harzianum CBS 226.95</name>
    <dbReference type="NCBI Taxonomy" id="983964"/>
    <lineage>
        <taxon>Eukaryota</taxon>
        <taxon>Fungi</taxon>
        <taxon>Dikarya</taxon>
        <taxon>Ascomycota</taxon>
        <taxon>Pezizomycotina</taxon>
        <taxon>Sordariomycetes</taxon>
        <taxon>Hypocreomycetidae</taxon>
        <taxon>Hypocreales</taxon>
        <taxon>Hypocreaceae</taxon>
        <taxon>Trichoderma</taxon>
    </lineage>
</organism>
<accession>A0A2T3ZWJ9</accession>
<dbReference type="Proteomes" id="UP000241690">
    <property type="component" value="Unassembled WGS sequence"/>
</dbReference>
<gene>
    <name evidence="3" type="ORF">M431DRAFT_318925</name>
</gene>
<keyword evidence="2" id="KW-0732">Signal</keyword>
<feature type="chain" id="PRO_5015406865" description="Secreted protein" evidence="2">
    <location>
        <begin position="28"/>
        <end position="144"/>
    </location>
</feature>
<dbReference type="RefSeq" id="XP_024768864.1">
    <property type="nucleotide sequence ID" value="XM_024914285.1"/>
</dbReference>
<feature type="compositionally biased region" description="Basic and acidic residues" evidence="1">
    <location>
        <begin position="127"/>
        <end position="144"/>
    </location>
</feature>
<protein>
    <recommendedName>
        <fullName evidence="5">Secreted protein</fullName>
    </recommendedName>
</protein>
<evidence type="ECO:0000313" key="4">
    <source>
        <dbReference type="Proteomes" id="UP000241690"/>
    </source>
</evidence>
<evidence type="ECO:0000256" key="2">
    <source>
        <dbReference type="SAM" id="SignalP"/>
    </source>
</evidence>
<feature type="region of interest" description="Disordered" evidence="1">
    <location>
        <begin position="116"/>
        <end position="144"/>
    </location>
</feature>
<keyword evidence="4" id="KW-1185">Reference proteome</keyword>
<dbReference type="GeneID" id="36622850"/>